<dbReference type="InterPro" id="IPR030191">
    <property type="entry name" value="CodB"/>
</dbReference>
<evidence type="ECO:0000256" key="1">
    <source>
        <dbReference type="SAM" id="Phobius"/>
    </source>
</evidence>
<feature type="transmembrane region" description="Helical" evidence="1">
    <location>
        <begin position="46"/>
        <end position="67"/>
    </location>
</feature>
<keyword evidence="1" id="KW-0812">Transmembrane</keyword>
<reference evidence="2 3" key="1">
    <citation type="submission" date="2022-03" db="EMBL/GenBank/DDBJ databases">
        <title>Pseudonocardia alaer sp. nov., a novel actinomycete isolated from reed forest soil.</title>
        <authorList>
            <person name="Wang L."/>
        </authorList>
    </citation>
    <scope>NUCLEOTIDE SEQUENCE [LARGE SCALE GENOMIC DNA]</scope>
    <source>
        <strain evidence="2 3">Y-16303</strain>
    </source>
</reference>
<evidence type="ECO:0008006" key="4">
    <source>
        <dbReference type="Google" id="ProtNLM"/>
    </source>
</evidence>
<sequence length="559" mass="59994">MATTSSGSAGPRHVKAALIPKGKQARREAAEDYALRKVPAHWKRPALSFAMSLSGLTSSVFFLALGGQLTLTFGFPSAMAAFVAGTVLGWLGSAVIARVTAMTGLDLDLITRGSGFGFLGSAITSLIYAVNWMMYAAIEAAYLGTALHTEWPVLPEPVWFLLTGFVSVPICWYGFTQNDFVQRWLGPIFLVGLAWLVIAGVQHSGLSPSFSSPGFSAVGFFGALGALLPNVVIQVLGTGDFSRFIRKTEVKRAMVVGPFVVIAAVYLISFPAGAVLALYTGSDNPGSYITGVLGLFGVIWVTATQLRINNMNFYSGSLALANFASRILHWVPGRRFWVVFVGAAAFVGAMLHVEEHLIGVVSFMGIFCLAWLGVLIADICVIKPKLRVPPTHIEHRRGYLARWGVPALGSLLVGAVVGAVLSMAAIPDAATGPILGDVLAFGIGFCGPIVVELVAKGRFERLDRVPDPDWVDDFSRSDEEMESGENMLACGNCAEKVMRQDMVTCPVTDSHVLCSVCCAAHRTCGERCKTDDFGQSDADIRRHLDIVAVRRDTRPVERS</sequence>
<feature type="transmembrane region" description="Helical" evidence="1">
    <location>
        <begin position="73"/>
        <end position="96"/>
    </location>
</feature>
<comment type="caution">
    <text evidence="2">The sequence shown here is derived from an EMBL/GenBank/DDBJ whole genome shotgun (WGS) entry which is preliminary data.</text>
</comment>
<feature type="transmembrane region" description="Helical" evidence="1">
    <location>
        <begin position="438"/>
        <end position="455"/>
    </location>
</feature>
<keyword evidence="1" id="KW-1133">Transmembrane helix</keyword>
<dbReference type="RefSeq" id="WP_241035605.1">
    <property type="nucleotide sequence ID" value="NZ_BAAAJF010000024.1"/>
</dbReference>
<feature type="transmembrane region" description="Helical" evidence="1">
    <location>
        <begin position="116"/>
        <end position="138"/>
    </location>
</feature>
<keyword evidence="1" id="KW-0472">Membrane</keyword>
<gene>
    <name evidence="2" type="ORF">MMF94_07750</name>
</gene>
<feature type="transmembrane region" description="Helical" evidence="1">
    <location>
        <begin position="359"/>
        <end position="382"/>
    </location>
</feature>
<dbReference type="EMBL" id="JAKXMK010000006">
    <property type="protein sequence ID" value="MCH6165572.1"/>
    <property type="molecule type" value="Genomic_DNA"/>
</dbReference>
<feature type="transmembrane region" description="Helical" evidence="1">
    <location>
        <begin position="214"/>
        <end position="233"/>
    </location>
</feature>
<proteinExistence type="predicted"/>
<accession>A0ABS9TAP1</accession>
<dbReference type="PANTHER" id="PTHR30569">
    <property type="entry name" value="CYTOSINE TRANSPORTER CODB"/>
    <property type="match status" value="1"/>
</dbReference>
<feature type="transmembrane region" description="Helical" evidence="1">
    <location>
        <begin position="336"/>
        <end position="353"/>
    </location>
</feature>
<dbReference type="Proteomes" id="UP001299970">
    <property type="component" value="Unassembled WGS sequence"/>
</dbReference>
<feature type="transmembrane region" description="Helical" evidence="1">
    <location>
        <begin position="158"/>
        <end position="175"/>
    </location>
</feature>
<feature type="transmembrane region" description="Helical" evidence="1">
    <location>
        <begin position="403"/>
        <end position="426"/>
    </location>
</feature>
<protein>
    <recommendedName>
        <fullName evidence="4">Purine-cytosine permease-like protein</fullName>
    </recommendedName>
</protein>
<name>A0ABS9TAP1_9PSEU</name>
<feature type="transmembrane region" description="Helical" evidence="1">
    <location>
        <begin position="254"/>
        <end position="279"/>
    </location>
</feature>
<feature type="transmembrane region" description="Helical" evidence="1">
    <location>
        <begin position="184"/>
        <end position="202"/>
    </location>
</feature>
<keyword evidence="3" id="KW-1185">Reference proteome</keyword>
<organism evidence="2 3">
    <name type="scientific">Pseudonocardia alaniniphila</name>
    <dbReference type="NCBI Taxonomy" id="75291"/>
    <lineage>
        <taxon>Bacteria</taxon>
        <taxon>Bacillati</taxon>
        <taxon>Actinomycetota</taxon>
        <taxon>Actinomycetes</taxon>
        <taxon>Pseudonocardiales</taxon>
        <taxon>Pseudonocardiaceae</taxon>
        <taxon>Pseudonocardia</taxon>
    </lineage>
</organism>
<evidence type="ECO:0000313" key="2">
    <source>
        <dbReference type="EMBL" id="MCH6165572.1"/>
    </source>
</evidence>
<dbReference type="Gene3D" id="1.10.4160.10">
    <property type="entry name" value="Hydantoin permease"/>
    <property type="match status" value="1"/>
</dbReference>
<feature type="transmembrane region" description="Helical" evidence="1">
    <location>
        <begin position="285"/>
        <end position="303"/>
    </location>
</feature>
<dbReference type="PANTHER" id="PTHR30569:SF0">
    <property type="entry name" value="CYTOSINE PERMEASE"/>
    <property type="match status" value="1"/>
</dbReference>
<evidence type="ECO:0000313" key="3">
    <source>
        <dbReference type="Proteomes" id="UP001299970"/>
    </source>
</evidence>